<sequence>MSKMPEGNEFSWKKRPAVVQVKEADLPSSIPAQTGLTFNVWYNRWSQGNSGKERFVNPYRLEPELHEGLTSGDKAGQVYFCLYFSKGMCCRGKKCDYLHHIPTEDDIVRLSLKSDVLDCFGREKFADYREDMGGVGSFRKKNRTLYIGGIAGALNNKQLKSSQIENRIRFVFGKLGAVERVRYVEAKNCAFVKYKHQANAEFSKEAMSNQTLLINSDKEWAERSEGSGLLVKWANDDPNPEAQRREKIEQEEESLQVMLNLLKKSQKVITGSTNATAGISSLGKKRLLEPSEAVLENQTSIFRSIPVSALNKLKKRKQENTNTLPQKERVQNLSSLVDYPSSEED</sequence>
<evidence type="ECO:0000259" key="17">
    <source>
        <dbReference type="PROSITE" id="PS50102"/>
    </source>
</evidence>
<dbReference type="OMA" id="WYNKWSQ"/>
<keyword evidence="10" id="KW-0508">mRNA splicing</keyword>
<dbReference type="InterPro" id="IPR012677">
    <property type="entry name" value="Nucleotide-bd_a/b_plait_sf"/>
</dbReference>
<evidence type="ECO:0000259" key="18">
    <source>
        <dbReference type="PROSITE" id="PS50103"/>
    </source>
</evidence>
<keyword evidence="6" id="KW-0747">Spliceosome</keyword>
<dbReference type="InterPro" id="IPR039171">
    <property type="entry name" value="Cwc2/Slt11"/>
</dbReference>
<evidence type="ECO:0000256" key="11">
    <source>
        <dbReference type="ARBA" id="ARBA00023242"/>
    </source>
</evidence>
<keyword evidence="7 15" id="KW-0863">Zinc-finger</keyword>
<feature type="region of interest" description="Disordered" evidence="16">
    <location>
        <begin position="316"/>
        <end position="345"/>
    </location>
</feature>
<keyword evidence="9 14" id="KW-0694">RNA-binding</keyword>
<keyword evidence="11" id="KW-0539">Nucleus</keyword>
<evidence type="ECO:0000256" key="8">
    <source>
        <dbReference type="ARBA" id="ARBA00022833"/>
    </source>
</evidence>
<evidence type="ECO:0000313" key="20">
    <source>
        <dbReference type="Proteomes" id="UP000190831"/>
    </source>
</evidence>
<evidence type="ECO:0000256" key="9">
    <source>
        <dbReference type="ARBA" id="ARBA00022884"/>
    </source>
</evidence>
<evidence type="ECO:0000256" key="10">
    <source>
        <dbReference type="ARBA" id="ARBA00023187"/>
    </source>
</evidence>
<evidence type="ECO:0000313" key="19">
    <source>
        <dbReference type="EMBL" id="SCW04044.1"/>
    </source>
</evidence>
<dbReference type="STRING" id="4955.A0A1G4MJH6"/>
<dbReference type="GO" id="GO:0071006">
    <property type="term" value="C:U2-type catalytic step 1 spliceosome"/>
    <property type="evidence" value="ECO:0007669"/>
    <property type="project" value="TreeGrafter"/>
</dbReference>
<evidence type="ECO:0000256" key="7">
    <source>
        <dbReference type="ARBA" id="ARBA00022771"/>
    </source>
</evidence>
<dbReference type="GO" id="GO:0000974">
    <property type="term" value="C:Prp19 complex"/>
    <property type="evidence" value="ECO:0007669"/>
    <property type="project" value="TreeGrafter"/>
</dbReference>
<dbReference type="GO" id="GO:0006397">
    <property type="term" value="P:mRNA processing"/>
    <property type="evidence" value="ECO:0007669"/>
    <property type="project" value="UniProtKB-KW"/>
</dbReference>
<feature type="domain" description="RRM" evidence="17">
    <location>
        <begin position="143"/>
        <end position="236"/>
    </location>
</feature>
<evidence type="ECO:0000256" key="12">
    <source>
        <dbReference type="ARBA" id="ARBA00023306"/>
    </source>
</evidence>
<feature type="domain" description="C3H1-type" evidence="18">
    <location>
        <begin position="80"/>
        <end position="102"/>
    </location>
</feature>
<proteinExistence type="inferred from homology"/>
<dbReference type="SUPFAM" id="SSF54928">
    <property type="entry name" value="RNA-binding domain, RBD"/>
    <property type="match status" value="1"/>
</dbReference>
<dbReference type="InterPro" id="IPR035979">
    <property type="entry name" value="RBD_domain_sf"/>
</dbReference>
<dbReference type="Pfam" id="PF00076">
    <property type="entry name" value="RRM_1"/>
    <property type="match status" value="1"/>
</dbReference>
<keyword evidence="5 15" id="KW-0479">Metal-binding</keyword>
<evidence type="ECO:0000256" key="2">
    <source>
        <dbReference type="ARBA" id="ARBA00008024"/>
    </source>
</evidence>
<feature type="zinc finger region" description="C3H1-type" evidence="15">
    <location>
        <begin position="80"/>
        <end position="102"/>
    </location>
</feature>
<gene>
    <name evidence="19" type="ORF">LAFE_0H04676G</name>
</gene>
<dbReference type="PROSITE" id="PS50102">
    <property type="entry name" value="RRM"/>
    <property type="match status" value="1"/>
</dbReference>
<dbReference type="Gene3D" id="3.30.70.330">
    <property type="match status" value="1"/>
</dbReference>
<evidence type="ECO:0000256" key="4">
    <source>
        <dbReference type="ARBA" id="ARBA00022664"/>
    </source>
</evidence>
<evidence type="ECO:0000256" key="16">
    <source>
        <dbReference type="SAM" id="MobiDB-lite"/>
    </source>
</evidence>
<dbReference type="InterPro" id="IPR032297">
    <property type="entry name" value="Torus"/>
</dbReference>
<dbReference type="PROSITE" id="PS50103">
    <property type="entry name" value="ZF_C3H1"/>
    <property type="match status" value="1"/>
</dbReference>
<organism evidence="19 20">
    <name type="scientific">Lachancea fermentati</name>
    <name type="common">Zygosaccharomyces fermentati</name>
    <dbReference type="NCBI Taxonomy" id="4955"/>
    <lineage>
        <taxon>Eukaryota</taxon>
        <taxon>Fungi</taxon>
        <taxon>Dikarya</taxon>
        <taxon>Ascomycota</taxon>
        <taxon>Saccharomycotina</taxon>
        <taxon>Saccharomycetes</taxon>
        <taxon>Saccharomycetales</taxon>
        <taxon>Saccharomycetaceae</taxon>
        <taxon>Lachancea</taxon>
    </lineage>
</organism>
<dbReference type="Proteomes" id="UP000190831">
    <property type="component" value="Chromosome H"/>
</dbReference>
<dbReference type="PANTHER" id="PTHR14089:SF2">
    <property type="entry name" value="PRE-MRNA-SPLICING FACTOR CWC2"/>
    <property type="match status" value="1"/>
</dbReference>
<comment type="subcellular location">
    <subcellularLocation>
        <location evidence="1">Nucleus</location>
    </subcellularLocation>
</comment>
<dbReference type="OrthoDB" id="10251848at2759"/>
<keyword evidence="8 15" id="KW-0862">Zinc</keyword>
<dbReference type="Pfam" id="PF16131">
    <property type="entry name" value="Torus"/>
    <property type="match status" value="1"/>
</dbReference>
<dbReference type="InterPro" id="IPR000571">
    <property type="entry name" value="Znf_CCCH"/>
</dbReference>
<evidence type="ECO:0000256" key="3">
    <source>
        <dbReference type="ARBA" id="ARBA00017295"/>
    </source>
</evidence>
<dbReference type="EMBL" id="LT598491">
    <property type="protein sequence ID" value="SCW04044.1"/>
    <property type="molecule type" value="Genomic_DNA"/>
</dbReference>
<evidence type="ECO:0000256" key="14">
    <source>
        <dbReference type="PROSITE-ProRule" id="PRU00176"/>
    </source>
</evidence>
<dbReference type="FunFam" id="3.30.70.330:FF:000713">
    <property type="entry name" value="Pre-mRNA-splicing factor CWC2"/>
    <property type="match status" value="1"/>
</dbReference>
<dbReference type="GO" id="GO:0036002">
    <property type="term" value="F:pre-mRNA binding"/>
    <property type="evidence" value="ECO:0007669"/>
    <property type="project" value="TreeGrafter"/>
</dbReference>
<keyword evidence="20" id="KW-1185">Reference proteome</keyword>
<name>A0A1G4MJH6_LACFM</name>
<dbReference type="GO" id="GO:0017070">
    <property type="term" value="F:U6 snRNA binding"/>
    <property type="evidence" value="ECO:0007669"/>
    <property type="project" value="TreeGrafter"/>
</dbReference>
<evidence type="ECO:0000256" key="15">
    <source>
        <dbReference type="PROSITE-ProRule" id="PRU00723"/>
    </source>
</evidence>
<keyword evidence="12" id="KW-0131">Cell cycle</keyword>
<evidence type="ECO:0000256" key="13">
    <source>
        <dbReference type="ARBA" id="ARBA00072313"/>
    </source>
</evidence>
<dbReference type="InterPro" id="IPR000504">
    <property type="entry name" value="RRM_dom"/>
</dbReference>
<protein>
    <recommendedName>
        <fullName evidence="3">Pre-mRNA-splicing factor CWC2</fullName>
    </recommendedName>
    <alternativeName>
        <fullName evidence="13">Pre-mRNA-splicing factor cwc2</fullName>
    </alternativeName>
</protein>
<reference evidence="19 20" key="1">
    <citation type="submission" date="2016-03" db="EMBL/GenBank/DDBJ databases">
        <authorList>
            <person name="Devillers H."/>
        </authorList>
    </citation>
    <scope>NUCLEOTIDE SEQUENCE [LARGE SCALE GENOMIC DNA]</scope>
    <source>
        <strain evidence="19">CBS 6772</strain>
    </source>
</reference>
<evidence type="ECO:0000256" key="5">
    <source>
        <dbReference type="ARBA" id="ARBA00022723"/>
    </source>
</evidence>
<comment type="similarity">
    <text evidence="2">Belongs to the RRM CWC2 family.</text>
</comment>
<dbReference type="PANTHER" id="PTHR14089">
    <property type="entry name" value="PRE-MRNA-SPLICING FACTOR RBM22"/>
    <property type="match status" value="1"/>
</dbReference>
<dbReference type="GO" id="GO:0008270">
    <property type="term" value="F:zinc ion binding"/>
    <property type="evidence" value="ECO:0007669"/>
    <property type="project" value="UniProtKB-KW"/>
</dbReference>
<keyword evidence="4" id="KW-0507">mRNA processing</keyword>
<evidence type="ECO:0000256" key="6">
    <source>
        <dbReference type="ARBA" id="ARBA00022728"/>
    </source>
</evidence>
<accession>A0A1G4MJH6</accession>
<dbReference type="GO" id="GO:0071007">
    <property type="term" value="C:U2-type catalytic step 2 spliceosome"/>
    <property type="evidence" value="ECO:0007669"/>
    <property type="project" value="TreeGrafter"/>
</dbReference>
<dbReference type="GO" id="GO:0008380">
    <property type="term" value="P:RNA splicing"/>
    <property type="evidence" value="ECO:0007669"/>
    <property type="project" value="UniProtKB-KW"/>
</dbReference>
<feature type="compositionally biased region" description="Polar residues" evidence="16">
    <location>
        <begin position="320"/>
        <end position="335"/>
    </location>
</feature>
<dbReference type="AlphaFoldDB" id="A0A1G4MJH6"/>
<evidence type="ECO:0000256" key="1">
    <source>
        <dbReference type="ARBA" id="ARBA00004123"/>
    </source>
</evidence>